<evidence type="ECO:0008006" key="6">
    <source>
        <dbReference type="Google" id="ProtNLM"/>
    </source>
</evidence>
<comment type="caution">
    <text evidence="4">The sequence shown here is derived from an EMBL/GenBank/DDBJ whole genome shotgun (WGS) entry which is preliminary data.</text>
</comment>
<dbReference type="Gene3D" id="3.40.30.10">
    <property type="entry name" value="Glutaredoxin"/>
    <property type="match status" value="1"/>
</dbReference>
<keyword evidence="1" id="KW-0732">Signal</keyword>
<dbReference type="GO" id="GO:0004791">
    <property type="term" value="F:thioredoxin-disulfide reductase (NADPH) activity"/>
    <property type="evidence" value="ECO:0007669"/>
    <property type="project" value="TreeGrafter"/>
</dbReference>
<dbReference type="PANTHER" id="PTHR13544">
    <property type="entry name" value="SELENOPROTEIN T"/>
    <property type="match status" value="1"/>
</dbReference>
<dbReference type="InterPro" id="IPR019389">
    <property type="entry name" value="Selenoprotein_T"/>
</dbReference>
<evidence type="ECO:0000256" key="2">
    <source>
        <dbReference type="ARBA" id="ARBA00023284"/>
    </source>
</evidence>
<organism evidence="4 5">
    <name type="scientific">Diploptera punctata</name>
    <name type="common">Pacific beetle cockroach</name>
    <dbReference type="NCBI Taxonomy" id="6984"/>
    <lineage>
        <taxon>Eukaryota</taxon>
        <taxon>Metazoa</taxon>
        <taxon>Ecdysozoa</taxon>
        <taxon>Arthropoda</taxon>
        <taxon>Hexapoda</taxon>
        <taxon>Insecta</taxon>
        <taxon>Pterygota</taxon>
        <taxon>Neoptera</taxon>
        <taxon>Polyneoptera</taxon>
        <taxon>Dictyoptera</taxon>
        <taxon>Blattodea</taxon>
        <taxon>Blaberoidea</taxon>
        <taxon>Blaberidae</taxon>
        <taxon>Diplopterinae</taxon>
        <taxon>Diploptera</taxon>
    </lineage>
</organism>
<dbReference type="Pfam" id="PF10262">
    <property type="entry name" value="Rdx"/>
    <property type="match status" value="1"/>
</dbReference>
<dbReference type="GO" id="GO:0045454">
    <property type="term" value="P:cell redox homeostasis"/>
    <property type="evidence" value="ECO:0007669"/>
    <property type="project" value="TreeGrafter"/>
</dbReference>
<name>A0AAD7ZEQ3_DIPPU</name>
<keyword evidence="3" id="KW-1133">Transmembrane helix</keyword>
<reference evidence="4" key="1">
    <citation type="journal article" date="2023" name="IScience">
        <title>Live-bearing cockroach genome reveals convergent evolutionary mechanisms linked to viviparity in insects and beyond.</title>
        <authorList>
            <person name="Fouks B."/>
            <person name="Harrison M.C."/>
            <person name="Mikhailova A.A."/>
            <person name="Marchal E."/>
            <person name="English S."/>
            <person name="Carruthers M."/>
            <person name="Jennings E.C."/>
            <person name="Chiamaka E.L."/>
            <person name="Frigard R.A."/>
            <person name="Pippel M."/>
            <person name="Attardo G.M."/>
            <person name="Benoit J.B."/>
            <person name="Bornberg-Bauer E."/>
            <person name="Tobe S.S."/>
        </authorList>
    </citation>
    <scope>NUCLEOTIDE SEQUENCE</scope>
    <source>
        <strain evidence="4">Stay&amp;Tobe</strain>
    </source>
</reference>
<evidence type="ECO:0000313" key="5">
    <source>
        <dbReference type="Proteomes" id="UP001233999"/>
    </source>
</evidence>
<sequence>RLTESSEVSVEFFANVGPTLKFLYCANGYRKVFEQYAAILQQKYPEISIEGDLYPPPEYKIMLARALGAAKMLLIVCILGSINVFNFFGQPAPSWWTWCITNKLYSCMMLFFLCNAVEGQLVSTGAFEISLNDIPVWSKLETGRIPQPPELFKIIENHMHFTA</sequence>
<feature type="non-terminal residue" evidence="4">
    <location>
        <position position="163"/>
    </location>
</feature>
<keyword evidence="3" id="KW-0812">Transmembrane</keyword>
<dbReference type="NCBIfam" id="TIGR02174">
    <property type="entry name" value="CXXU_selWTH"/>
    <property type="match status" value="1"/>
</dbReference>
<reference evidence="4" key="2">
    <citation type="submission" date="2023-05" db="EMBL/GenBank/DDBJ databases">
        <authorList>
            <person name="Fouks B."/>
        </authorList>
    </citation>
    <scope>NUCLEOTIDE SEQUENCE</scope>
    <source>
        <strain evidence="4">Stay&amp;Tobe</strain>
        <tissue evidence="4">Testes</tissue>
    </source>
</reference>
<dbReference type="EMBL" id="JASPKZ010008592">
    <property type="protein sequence ID" value="KAJ9579219.1"/>
    <property type="molecule type" value="Genomic_DNA"/>
</dbReference>
<gene>
    <name evidence="4" type="ORF">L9F63_024676</name>
</gene>
<feature type="transmembrane region" description="Helical" evidence="3">
    <location>
        <begin position="95"/>
        <end position="114"/>
    </location>
</feature>
<proteinExistence type="predicted"/>
<evidence type="ECO:0000313" key="4">
    <source>
        <dbReference type="EMBL" id="KAJ9579219.1"/>
    </source>
</evidence>
<keyword evidence="3" id="KW-0472">Membrane</keyword>
<evidence type="ECO:0000256" key="3">
    <source>
        <dbReference type="SAM" id="Phobius"/>
    </source>
</evidence>
<keyword evidence="5" id="KW-1185">Reference proteome</keyword>
<dbReference type="InterPro" id="IPR011893">
    <property type="entry name" value="Selenoprotein_Rdx-typ"/>
</dbReference>
<keyword evidence="2" id="KW-0676">Redox-active center</keyword>
<evidence type="ECO:0000256" key="1">
    <source>
        <dbReference type="ARBA" id="ARBA00022729"/>
    </source>
</evidence>
<protein>
    <recommendedName>
        <fullName evidence="6">Selenoprotein T</fullName>
    </recommendedName>
</protein>
<dbReference type="SUPFAM" id="SSF52833">
    <property type="entry name" value="Thioredoxin-like"/>
    <property type="match status" value="1"/>
</dbReference>
<feature type="transmembrane region" description="Helical" evidence="3">
    <location>
        <begin position="69"/>
        <end position="89"/>
    </location>
</feature>
<dbReference type="InterPro" id="IPR036249">
    <property type="entry name" value="Thioredoxin-like_sf"/>
</dbReference>
<dbReference type="GO" id="GO:0005789">
    <property type="term" value="C:endoplasmic reticulum membrane"/>
    <property type="evidence" value="ECO:0007669"/>
    <property type="project" value="TreeGrafter"/>
</dbReference>
<dbReference type="AlphaFoldDB" id="A0AAD7ZEQ3"/>
<accession>A0AAD7ZEQ3</accession>
<dbReference type="Proteomes" id="UP001233999">
    <property type="component" value="Unassembled WGS sequence"/>
</dbReference>
<dbReference type="PANTHER" id="PTHR13544:SF0">
    <property type="entry name" value="THIOREDOXIN REDUCTASE-LIKE SELENOPROTEIN T"/>
    <property type="match status" value="1"/>
</dbReference>